<sequence length="188" mass="21158">DEVNIGLHPTHKLGRYVALDCEMVGAGPPPYRDHVLARVSLVNFHGEEIYDSYVQPPAGVVIGNYRTAVSGIEPHHLSADVARPFEEVRAQVAELIRQRILIGHGVRNDLSVLQLTHPWGCIRDTSLFRKFIRENGGKKPALRDLVRRELGLSIQNGEHCSIEDARATMLLYVKEKVAFEEDCRRLFG</sequence>
<dbReference type="Gene3D" id="3.30.420.10">
    <property type="entry name" value="Ribonuclease H-like superfamily/Ribonuclease H"/>
    <property type="match status" value="1"/>
</dbReference>
<evidence type="ECO:0000256" key="5">
    <source>
        <dbReference type="ARBA" id="ARBA00022722"/>
    </source>
</evidence>
<evidence type="ECO:0000313" key="12">
    <source>
        <dbReference type="Proteomes" id="UP000799421"/>
    </source>
</evidence>
<dbReference type="SMART" id="SM00479">
    <property type="entry name" value="EXOIII"/>
    <property type="match status" value="1"/>
</dbReference>
<dbReference type="FunFam" id="3.30.420.10:FF:000007">
    <property type="entry name" value="Interferon-stimulated exonuclease gene 20"/>
    <property type="match status" value="1"/>
</dbReference>
<dbReference type="Proteomes" id="UP000799421">
    <property type="component" value="Unassembled WGS sequence"/>
</dbReference>
<comment type="subcellular location">
    <subcellularLocation>
        <location evidence="1">Nucleus</location>
    </subcellularLocation>
</comment>
<evidence type="ECO:0000259" key="10">
    <source>
        <dbReference type="SMART" id="SM00479"/>
    </source>
</evidence>
<dbReference type="GO" id="GO:0006364">
    <property type="term" value="P:rRNA processing"/>
    <property type="evidence" value="ECO:0007669"/>
    <property type="project" value="UniProtKB-KW"/>
</dbReference>
<feature type="domain" description="Exonuclease" evidence="10">
    <location>
        <begin position="15"/>
        <end position="181"/>
    </location>
</feature>
<dbReference type="OrthoDB" id="8191639at2759"/>
<keyword evidence="8" id="KW-0539">Nucleus</keyword>
<dbReference type="CDD" id="cd06144">
    <property type="entry name" value="REX4_like"/>
    <property type="match status" value="1"/>
</dbReference>
<feature type="non-terminal residue" evidence="11">
    <location>
        <position position="1"/>
    </location>
</feature>
<dbReference type="EMBL" id="MU005970">
    <property type="protein sequence ID" value="KAF2861786.1"/>
    <property type="molecule type" value="Genomic_DNA"/>
</dbReference>
<dbReference type="InterPro" id="IPR036397">
    <property type="entry name" value="RNaseH_sf"/>
</dbReference>
<dbReference type="GO" id="GO:0000027">
    <property type="term" value="P:ribosomal large subunit assembly"/>
    <property type="evidence" value="ECO:0007669"/>
    <property type="project" value="TreeGrafter"/>
</dbReference>
<evidence type="ECO:0000256" key="4">
    <source>
        <dbReference type="ARBA" id="ARBA00022552"/>
    </source>
</evidence>
<keyword evidence="12" id="KW-1185">Reference proteome</keyword>
<evidence type="ECO:0000256" key="1">
    <source>
        <dbReference type="ARBA" id="ARBA00004123"/>
    </source>
</evidence>
<comment type="similarity">
    <text evidence="2">Belongs to the REXO4 family.</text>
</comment>
<keyword evidence="6" id="KW-0378">Hydrolase</keyword>
<keyword evidence="7 11" id="KW-0269">Exonuclease</keyword>
<keyword evidence="5" id="KW-0540">Nuclease</keyword>
<dbReference type="GO" id="GO:0008408">
    <property type="term" value="F:3'-5' exonuclease activity"/>
    <property type="evidence" value="ECO:0007669"/>
    <property type="project" value="InterPro"/>
</dbReference>
<accession>A0A6A7C2I1</accession>
<gene>
    <name evidence="11" type="ORF">K470DRAFT_197998</name>
</gene>
<comment type="function">
    <text evidence="9">Exoribonuclease involved in ribosome biosynthesis. Involved in the processing of ITS1, the internal transcribed spacer localized between the 18S and 5.8S rRNAs.</text>
</comment>
<reference evidence="11" key="1">
    <citation type="journal article" date="2020" name="Stud. Mycol.">
        <title>101 Dothideomycetes genomes: a test case for predicting lifestyles and emergence of pathogens.</title>
        <authorList>
            <person name="Haridas S."/>
            <person name="Albert R."/>
            <person name="Binder M."/>
            <person name="Bloem J."/>
            <person name="Labutti K."/>
            <person name="Salamov A."/>
            <person name="Andreopoulos B."/>
            <person name="Baker S."/>
            <person name="Barry K."/>
            <person name="Bills G."/>
            <person name="Bluhm B."/>
            <person name="Cannon C."/>
            <person name="Castanera R."/>
            <person name="Culley D."/>
            <person name="Daum C."/>
            <person name="Ezra D."/>
            <person name="Gonzalez J."/>
            <person name="Henrissat B."/>
            <person name="Kuo A."/>
            <person name="Liang C."/>
            <person name="Lipzen A."/>
            <person name="Lutzoni F."/>
            <person name="Magnuson J."/>
            <person name="Mondo S."/>
            <person name="Nolan M."/>
            <person name="Ohm R."/>
            <person name="Pangilinan J."/>
            <person name="Park H.-J."/>
            <person name="Ramirez L."/>
            <person name="Alfaro M."/>
            <person name="Sun H."/>
            <person name="Tritt A."/>
            <person name="Yoshinaga Y."/>
            <person name="Zwiers L.-H."/>
            <person name="Turgeon B."/>
            <person name="Goodwin S."/>
            <person name="Spatafora J."/>
            <person name="Crous P."/>
            <person name="Grigoriev I."/>
        </authorList>
    </citation>
    <scope>NUCLEOTIDE SEQUENCE</scope>
    <source>
        <strain evidence="11">CBS 480.64</strain>
    </source>
</reference>
<dbReference type="InterPro" id="IPR012337">
    <property type="entry name" value="RNaseH-like_sf"/>
</dbReference>
<dbReference type="GO" id="GO:0005634">
    <property type="term" value="C:nucleus"/>
    <property type="evidence" value="ECO:0007669"/>
    <property type="project" value="UniProtKB-SubCell"/>
</dbReference>
<evidence type="ECO:0000256" key="2">
    <source>
        <dbReference type="ARBA" id="ARBA00010489"/>
    </source>
</evidence>
<dbReference type="AlphaFoldDB" id="A0A6A7C2I1"/>
<keyword evidence="4" id="KW-0698">rRNA processing</keyword>
<dbReference type="PANTHER" id="PTHR12801:SF45">
    <property type="entry name" value="RNA EXONUCLEASE 4"/>
    <property type="match status" value="1"/>
</dbReference>
<dbReference type="InterPro" id="IPR013520">
    <property type="entry name" value="Ribonucl_H"/>
</dbReference>
<evidence type="ECO:0000256" key="3">
    <source>
        <dbReference type="ARBA" id="ARBA00016937"/>
    </source>
</evidence>
<evidence type="ECO:0000256" key="7">
    <source>
        <dbReference type="ARBA" id="ARBA00022839"/>
    </source>
</evidence>
<dbReference type="PANTHER" id="PTHR12801">
    <property type="entry name" value="RNA EXONUCLEASE REXO1 / RECO3 FAMILY MEMBER-RELATED"/>
    <property type="match status" value="1"/>
</dbReference>
<evidence type="ECO:0000313" key="11">
    <source>
        <dbReference type="EMBL" id="KAF2861786.1"/>
    </source>
</evidence>
<organism evidence="11 12">
    <name type="scientific">Piedraia hortae CBS 480.64</name>
    <dbReference type="NCBI Taxonomy" id="1314780"/>
    <lineage>
        <taxon>Eukaryota</taxon>
        <taxon>Fungi</taxon>
        <taxon>Dikarya</taxon>
        <taxon>Ascomycota</taxon>
        <taxon>Pezizomycotina</taxon>
        <taxon>Dothideomycetes</taxon>
        <taxon>Dothideomycetidae</taxon>
        <taxon>Capnodiales</taxon>
        <taxon>Piedraiaceae</taxon>
        <taxon>Piedraia</taxon>
    </lineage>
</organism>
<dbReference type="Pfam" id="PF00929">
    <property type="entry name" value="RNase_T"/>
    <property type="match status" value="1"/>
</dbReference>
<evidence type="ECO:0000256" key="8">
    <source>
        <dbReference type="ARBA" id="ARBA00023242"/>
    </source>
</evidence>
<dbReference type="SUPFAM" id="SSF53098">
    <property type="entry name" value="Ribonuclease H-like"/>
    <property type="match status" value="1"/>
</dbReference>
<evidence type="ECO:0000256" key="9">
    <source>
        <dbReference type="ARBA" id="ARBA00025599"/>
    </source>
</evidence>
<protein>
    <recommendedName>
        <fullName evidence="3">RNA exonuclease 4</fullName>
    </recommendedName>
</protein>
<dbReference type="InterPro" id="IPR037431">
    <property type="entry name" value="REX4_DEDDh_dom"/>
</dbReference>
<dbReference type="GO" id="GO:0003676">
    <property type="term" value="F:nucleic acid binding"/>
    <property type="evidence" value="ECO:0007669"/>
    <property type="project" value="InterPro"/>
</dbReference>
<feature type="non-terminal residue" evidence="11">
    <location>
        <position position="188"/>
    </location>
</feature>
<proteinExistence type="inferred from homology"/>
<name>A0A6A7C2I1_9PEZI</name>
<dbReference type="InterPro" id="IPR047021">
    <property type="entry name" value="REXO1/3/4-like"/>
</dbReference>
<evidence type="ECO:0000256" key="6">
    <source>
        <dbReference type="ARBA" id="ARBA00022801"/>
    </source>
</evidence>